<protein>
    <submittedName>
        <fullName evidence="1">Uncharacterized protein</fullName>
    </submittedName>
</protein>
<sequence length="91" mass="10601">MEYRKPINSTESIKTYSNATSDPKDVELVVGQQYIIDIVKQTTKKDRSNNNRIVEIMGFTDDFMGDVVVKYLDNNRRGRVRVNVLLPYKEE</sequence>
<accession>A0A2U3LLK2</accession>
<proteinExistence type="predicted"/>
<dbReference type="Proteomes" id="UP000238916">
    <property type="component" value="Unassembled WGS sequence"/>
</dbReference>
<name>A0A2U3LLK2_9FIRM</name>
<gene>
    <name evidence="1" type="ORF">SBF1_6090001</name>
</gene>
<organism evidence="1 2">
    <name type="scientific">Candidatus Desulfosporosinus infrequens</name>
    <dbReference type="NCBI Taxonomy" id="2043169"/>
    <lineage>
        <taxon>Bacteria</taxon>
        <taxon>Bacillati</taxon>
        <taxon>Bacillota</taxon>
        <taxon>Clostridia</taxon>
        <taxon>Eubacteriales</taxon>
        <taxon>Desulfitobacteriaceae</taxon>
        <taxon>Desulfosporosinus</taxon>
    </lineage>
</organism>
<evidence type="ECO:0000313" key="1">
    <source>
        <dbReference type="EMBL" id="SPF52706.1"/>
    </source>
</evidence>
<reference evidence="2" key="1">
    <citation type="submission" date="2018-02" db="EMBL/GenBank/DDBJ databases">
        <authorList>
            <person name="Hausmann B."/>
        </authorList>
    </citation>
    <scope>NUCLEOTIDE SEQUENCE [LARGE SCALE GENOMIC DNA]</scope>
    <source>
        <strain evidence="2">Peat soil MAG SbF1</strain>
    </source>
</reference>
<dbReference type="AlphaFoldDB" id="A0A2U3LLK2"/>
<dbReference type="EMBL" id="OMOF01000567">
    <property type="protein sequence ID" value="SPF52706.1"/>
    <property type="molecule type" value="Genomic_DNA"/>
</dbReference>
<evidence type="ECO:0000313" key="2">
    <source>
        <dbReference type="Proteomes" id="UP000238916"/>
    </source>
</evidence>
<dbReference type="OrthoDB" id="2087638at2"/>